<dbReference type="AlphaFoldDB" id="A0A1Y0ILB8"/>
<evidence type="ECO:0000313" key="18">
    <source>
        <dbReference type="EMBL" id="ARU60295.1"/>
    </source>
</evidence>
<evidence type="ECO:0000256" key="4">
    <source>
        <dbReference type="ARBA" id="ARBA00022723"/>
    </source>
</evidence>
<dbReference type="Pfam" id="PF04261">
    <property type="entry name" value="Dyp_perox_N"/>
    <property type="match status" value="1"/>
</dbReference>
<dbReference type="GO" id="GO:0005829">
    <property type="term" value="C:cytosol"/>
    <property type="evidence" value="ECO:0007669"/>
    <property type="project" value="TreeGrafter"/>
</dbReference>
<evidence type="ECO:0000256" key="8">
    <source>
        <dbReference type="ARBA" id="ARBA00023239"/>
    </source>
</evidence>
<keyword evidence="7 13" id="KW-0408">Iron</keyword>
<keyword evidence="2 13" id="KW-0575">Peroxidase</keyword>
<feature type="region of interest" description="Disordered" evidence="14">
    <location>
        <begin position="226"/>
        <end position="245"/>
    </location>
</feature>
<dbReference type="PROSITE" id="PS51318">
    <property type="entry name" value="TAT"/>
    <property type="match status" value="1"/>
</dbReference>
<feature type="domain" description="Dyp-type peroxidase C-terminal" evidence="17">
    <location>
        <begin position="234"/>
        <end position="416"/>
    </location>
</feature>
<dbReference type="InterPro" id="IPR006311">
    <property type="entry name" value="TAT_signal"/>
</dbReference>
<evidence type="ECO:0000256" key="14">
    <source>
        <dbReference type="SAM" id="MobiDB-lite"/>
    </source>
</evidence>
<gene>
    <name evidence="18" type="ORF">CBW65_03870</name>
</gene>
<dbReference type="GO" id="GO:0030313">
    <property type="term" value="C:cell envelope"/>
    <property type="evidence" value="ECO:0007669"/>
    <property type="project" value="UniProtKB-SubCell"/>
</dbReference>
<keyword evidence="15" id="KW-1133">Transmembrane helix</keyword>
<feature type="compositionally biased region" description="Polar residues" evidence="14">
    <location>
        <begin position="226"/>
        <end position="236"/>
    </location>
</feature>
<dbReference type="Pfam" id="PF20628">
    <property type="entry name" value="Dyp_perox_C"/>
    <property type="match status" value="1"/>
</dbReference>
<dbReference type="EMBL" id="CP021434">
    <property type="protein sequence ID" value="ARU60295.1"/>
    <property type="molecule type" value="Genomic_DNA"/>
</dbReference>
<evidence type="ECO:0000256" key="10">
    <source>
        <dbReference type="ARBA" id="ARBA00033771"/>
    </source>
</evidence>
<name>A0A1Y0ILB8_9BACL</name>
<dbReference type="InterPro" id="IPR048328">
    <property type="entry name" value="Dyp_perox_C"/>
</dbReference>
<dbReference type="SUPFAM" id="SSF54909">
    <property type="entry name" value="Dimeric alpha+beta barrel"/>
    <property type="match status" value="1"/>
</dbReference>
<sequence>MSDATKDDLLQKPISRRDMLKLGAAGGVGLLLGAGGLTGVLAGTGMLKDSAKAADAQTAGDTVPFYGKHQAGIVTPAQDFICLGAFDVTTTDLGALRTLFQKWTEASAKLAQGQGVGDESGNPILPPVDTGEAMGLNAAGITITFGVGASLFDGRFGLGSKRPAALVDLPAFGGDELQPEWTGGDIAVQVCANDPQVAFHALRNLARIARGKAVLRWVQDGFQRTRTADPNGSTPRNLLGFKDGTNNPDVKKADVADDIVWATQADGANWMADGTYMIMRRIRMRIEVWDRTHLNEQEATFGRHRDSGAPLGEKDEFAPLDFAKQDDKGKLMIPMNSHVAVANMGGKVKIHRRGYSYSSGIDLKTGQLDAGLLFICFNRDPRRQFIPMQQALAAQDKLNEYIVHVGSAIFAVLPGAKAGGCIGETLF</sequence>
<keyword evidence="19" id="KW-1185">Reference proteome</keyword>
<evidence type="ECO:0000256" key="3">
    <source>
        <dbReference type="ARBA" id="ARBA00022617"/>
    </source>
</evidence>
<dbReference type="RefSeq" id="WP_087455682.1">
    <property type="nucleotide sequence ID" value="NZ_CP021434.1"/>
</dbReference>
<protein>
    <recommendedName>
        <fullName evidence="10 13">Deferrochelatase</fullName>
        <ecNumber evidence="13">1.11.1.-</ecNumber>
    </recommendedName>
    <alternativeName>
        <fullName evidence="11 13">Peroxidase EfeB</fullName>
    </alternativeName>
</protein>
<comment type="catalytic activity">
    <reaction evidence="12">
        <text>heme b + 2 H(+) = protoporphyrin IX + Fe(2+)</text>
        <dbReference type="Rhea" id="RHEA:22584"/>
        <dbReference type="ChEBI" id="CHEBI:15378"/>
        <dbReference type="ChEBI" id="CHEBI:29033"/>
        <dbReference type="ChEBI" id="CHEBI:57306"/>
        <dbReference type="ChEBI" id="CHEBI:60344"/>
        <dbReference type="EC" id="4.98.1.1"/>
    </reaction>
    <physiologicalReaction direction="left-to-right" evidence="12">
        <dbReference type="Rhea" id="RHEA:22585"/>
    </physiologicalReaction>
</comment>
<feature type="transmembrane region" description="Helical" evidence="15">
    <location>
        <begin position="20"/>
        <end position="42"/>
    </location>
</feature>
<evidence type="ECO:0000256" key="7">
    <source>
        <dbReference type="ARBA" id="ARBA00023004"/>
    </source>
</evidence>
<keyword evidence="4 13" id="KW-0479">Metal-binding</keyword>
<dbReference type="GO" id="GO:0033212">
    <property type="term" value="P:iron import into cell"/>
    <property type="evidence" value="ECO:0007669"/>
    <property type="project" value="InterPro"/>
</dbReference>
<evidence type="ECO:0000256" key="12">
    <source>
        <dbReference type="ARBA" id="ARBA00048856"/>
    </source>
</evidence>
<dbReference type="GO" id="GO:0046872">
    <property type="term" value="F:metal ion binding"/>
    <property type="evidence" value="ECO:0007669"/>
    <property type="project" value="UniProtKB-KW"/>
</dbReference>
<dbReference type="KEGG" id="tum:CBW65_03870"/>
<accession>A0A1Y0ILB8</accession>
<dbReference type="GO" id="GO:0004325">
    <property type="term" value="F:ferrochelatase activity"/>
    <property type="evidence" value="ECO:0007669"/>
    <property type="project" value="UniProtKB-EC"/>
</dbReference>
<keyword evidence="6 13" id="KW-0560">Oxidoreductase</keyword>
<keyword evidence="5" id="KW-0732">Signal</keyword>
<evidence type="ECO:0000256" key="5">
    <source>
        <dbReference type="ARBA" id="ARBA00022729"/>
    </source>
</evidence>
<evidence type="ECO:0000256" key="11">
    <source>
        <dbReference type="ARBA" id="ARBA00033775"/>
    </source>
</evidence>
<evidence type="ECO:0000256" key="13">
    <source>
        <dbReference type="RuleBase" id="RU365017"/>
    </source>
</evidence>
<dbReference type="GO" id="GO:0020037">
    <property type="term" value="F:heme binding"/>
    <property type="evidence" value="ECO:0007669"/>
    <property type="project" value="InterPro"/>
</dbReference>
<dbReference type="EC" id="1.11.1.-" evidence="13"/>
<evidence type="ECO:0000259" key="16">
    <source>
        <dbReference type="Pfam" id="PF04261"/>
    </source>
</evidence>
<dbReference type="InterPro" id="IPR011008">
    <property type="entry name" value="Dimeric_a/b-barrel"/>
</dbReference>
<keyword evidence="15" id="KW-0472">Membrane</keyword>
<dbReference type="InterPro" id="IPR006313">
    <property type="entry name" value="EfeB/EfeN"/>
</dbReference>
<comment type="similarity">
    <text evidence="9 13">Belongs to the DyP-type peroxidase family.</text>
</comment>
<dbReference type="PROSITE" id="PS51404">
    <property type="entry name" value="DYP_PEROXIDASE"/>
    <property type="match status" value="1"/>
</dbReference>
<comment type="cofactor">
    <cofactor evidence="13">
        <name>heme b</name>
        <dbReference type="ChEBI" id="CHEBI:60344"/>
    </cofactor>
    <text evidence="13">Binds 1 heme b (iron(II)-protoporphyrin IX) group non-covalently per subunit.</text>
</comment>
<dbReference type="PANTHER" id="PTHR30521">
    <property type="entry name" value="DEFERROCHELATASE/PEROXIDASE"/>
    <property type="match status" value="1"/>
</dbReference>
<feature type="domain" description="Dyp-type peroxidase N-terminal" evidence="16">
    <location>
        <begin position="70"/>
        <end position="223"/>
    </location>
</feature>
<evidence type="ECO:0000256" key="9">
    <source>
        <dbReference type="ARBA" id="ARBA00025737"/>
    </source>
</evidence>
<dbReference type="OrthoDB" id="9781066at2"/>
<dbReference type="NCBIfam" id="TIGR01412">
    <property type="entry name" value="tat_substr_1"/>
    <property type="match status" value="1"/>
</dbReference>
<evidence type="ECO:0000256" key="1">
    <source>
        <dbReference type="ARBA" id="ARBA00004196"/>
    </source>
</evidence>
<reference evidence="19" key="1">
    <citation type="submission" date="2017-05" db="EMBL/GenBank/DDBJ databases">
        <authorList>
            <person name="Sung H."/>
        </authorList>
    </citation>
    <scope>NUCLEOTIDE SEQUENCE [LARGE SCALE GENOMIC DNA]</scope>
    <source>
        <strain evidence="19">AR23208</strain>
    </source>
</reference>
<evidence type="ECO:0000256" key="6">
    <source>
        <dbReference type="ARBA" id="ARBA00023002"/>
    </source>
</evidence>
<evidence type="ECO:0000256" key="15">
    <source>
        <dbReference type="SAM" id="Phobius"/>
    </source>
</evidence>
<dbReference type="NCBIfam" id="TIGR01413">
    <property type="entry name" value="Dyp_perox_fam"/>
    <property type="match status" value="1"/>
</dbReference>
<dbReference type="InterPro" id="IPR006314">
    <property type="entry name" value="Dyp_peroxidase"/>
</dbReference>
<dbReference type="InterPro" id="IPR048327">
    <property type="entry name" value="Dyp_perox_N"/>
</dbReference>
<comment type="subcellular location">
    <subcellularLocation>
        <location evidence="1">Cell envelope</location>
    </subcellularLocation>
</comment>
<evidence type="ECO:0000313" key="19">
    <source>
        <dbReference type="Proteomes" id="UP000195437"/>
    </source>
</evidence>
<evidence type="ECO:0000259" key="17">
    <source>
        <dbReference type="Pfam" id="PF20628"/>
    </source>
</evidence>
<organism evidence="18 19">
    <name type="scientific">Tumebacillus avium</name>
    <dbReference type="NCBI Taxonomy" id="1903704"/>
    <lineage>
        <taxon>Bacteria</taxon>
        <taxon>Bacillati</taxon>
        <taxon>Bacillota</taxon>
        <taxon>Bacilli</taxon>
        <taxon>Bacillales</taxon>
        <taxon>Alicyclobacillaceae</taxon>
        <taxon>Tumebacillus</taxon>
    </lineage>
</organism>
<dbReference type="GO" id="GO:0004601">
    <property type="term" value="F:peroxidase activity"/>
    <property type="evidence" value="ECO:0007669"/>
    <property type="project" value="UniProtKB-KW"/>
</dbReference>
<dbReference type="Proteomes" id="UP000195437">
    <property type="component" value="Chromosome"/>
</dbReference>
<keyword evidence="8" id="KW-0456">Lyase</keyword>
<keyword evidence="3 13" id="KW-0349">Heme</keyword>
<comment type="function">
    <text evidence="13">Involved in the recovery of exogenous heme iron. Extracts iron from heme while preserving the protoporphyrin ring intact.</text>
</comment>
<dbReference type="PANTHER" id="PTHR30521:SF4">
    <property type="entry name" value="DEFERROCHELATASE"/>
    <property type="match status" value="1"/>
</dbReference>
<keyword evidence="15" id="KW-0812">Transmembrane</keyword>
<proteinExistence type="inferred from homology"/>
<evidence type="ECO:0000256" key="2">
    <source>
        <dbReference type="ARBA" id="ARBA00022559"/>
    </source>
</evidence>